<dbReference type="EMBL" id="JAEUBG010004811">
    <property type="protein sequence ID" value="KAH3680015.1"/>
    <property type="molecule type" value="Genomic_DNA"/>
</dbReference>
<name>A0A9P8TIM1_WICPI</name>
<dbReference type="AlphaFoldDB" id="A0A9P8TIM1"/>
<comment type="caution">
    <text evidence="1">The sequence shown here is derived from an EMBL/GenBank/DDBJ whole genome shotgun (WGS) entry which is preliminary data.</text>
</comment>
<dbReference type="Proteomes" id="UP000774326">
    <property type="component" value="Unassembled WGS sequence"/>
</dbReference>
<keyword evidence="2" id="KW-1185">Reference proteome</keyword>
<evidence type="ECO:0000313" key="2">
    <source>
        <dbReference type="Proteomes" id="UP000774326"/>
    </source>
</evidence>
<evidence type="ECO:0000313" key="1">
    <source>
        <dbReference type="EMBL" id="KAH3680015.1"/>
    </source>
</evidence>
<reference evidence="1" key="1">
    <citation type="journal article" date="2021" name="Open Biol.">
        <title>Shared evolutionary footprints suggest mitochondrial oxidative damage underlies multiple complex I losses in fungi.</title>
        <authorList>
            <person name="Schikora-Tamarit M.A."/>
            <person name="Marcet-Houben M."/>
            <person name="Nosek J."/>
            <person name="Gabaldon T."/>
        </authorList>
    </citation>
    <scope>NUCLEOTIDE SEQUENCE</scope>
    <source>
        <strain evidence="1">CBS2887</strain>
    </source>
</reference>
<accession>A0A9P8TIM1</accession>
<organism evidence="1 2">
    <name type="scientific">Wickerhamomyces pijperi</name>
    <name type="common">Yeast</name>
    <name type="synonym">Pichia pijperi</name>
    <dbReference type="NCBI Taxonomy" id="599730"/>
    <lineage>
        <taxon>Eukaryota</taxon>
        <taxon>Fungi</taxon>
        <taxon>Dikarya</taxon>
        <taxon>Ascomycota</taxon>
        <taxon>Saccharomycotina</taxon>
        <taxon>Saccharomycetes</taxon>
        <taxon>Phaffomycetales</taxon>
        <taxon>Wickerhamomycetaceae</taxon>
        <taxon>Wickerhamomyces</taxon>
    </lineage>
</organism>
<reference evidence="1" key="2">
    <citation type="submission" date="2021-01" db="EMBL/GenBank/DDBJ databases">
        <authorList>
            <person name="Schikora-Tamarit M.A."/>
        </authorList>
    </citation>
    <scope>NUCLEOTIDE SEQUENCE</scope>
    <source>
        <strain evidence="1">CBS2887</strain>
    </source>
</reference>
<protein>
    <submittedName>
        <fullName evidence="1">Uncharacterized protein</fullName>
    </submittedName>
</protein>
<gene>
    <name evidence="1" type="ORF">WICPIJ_008448</name>
</gene>
<proteinExistence type="predicted"/>
<sequence length="135" mass="14035">MFSPWFNSENTAFKPPDGAAEAVEAGVISSNKLAGGGGGGGGGGPPAAGAEIEEPADVLFGSSLIFFKFSSKLPWILSATAKVNPVVCHCLAYNFKPSKIFKNNLTQSTCLSSFSLNCFKTLLVQKVAESLISVT</sequence>